<dbReference type="GO" id="GO:0008047">
    <property type="term" value="F:enzyme activator activity"/>
    <property type="evidence" value="ECO:0007669"/>
    <property type="project" value="TreeGrafter"/>
</dbReference>
<dbReference type="Proteomes" id="UP000474718">
    <property type="component" value="Unassembled WGS sequence"/>
</dbReference>
<dbReference type="AlphaFoldDB" id="A0AAQ1MAX7"/>
<keyword evidence="1" id="KW-0547">Nucleotide-binding</keyword>
<dbReference type="EMBL" id="FQVY01000001">
    <property type="protein sequence ID" value="SHF62963.1"/>
    <property type="molecule type" value="Genomic_DNA"/>
</dbReference>
<keyword evidence="7" id="KW-1185">Reference proteome</keyword>
<dbReference type="InterPro" id="IPR003593">
    <property type="entry name" value="AAA+_ATPase"/>
</dbReference>
<gene>
    <name evidence="4" type="ORF">GT747_10660</name>
    <name evidence="5" type="ORF">SAMN05444424_0118</name>
</gene>
<dbReference type="GO" id="GO:0005524">
    <property type="term" value="F:ATP binding"/>
    <property type="evidence" value="ECO:0007669"/>
    <property type="project" value="UniProtKB-KW"/>
</dbReference>
<dbReference type="InterPro" id="IPR027417">
    <property type="entry name" value="P-loop_NTPase"/>
</dbReference>
<dbReference type="Pfam" id="PF05496">
    <property type="entry name" value="RuvB_N"/>
    <property type="match status" value="1"/>
</dbReference>
<evidence type="ECO:0000259" key="3">
    <source>
        <dbReference type="SMART" id="SM00382"/>
    </source>
</evidence>
<evidence type="ECO:0000313" key="4">
    <source>
        <dbReference type="EMBL" id="MZL70214.1"/>
    </source>
</evidence>
<reference evidence="4 7" key="3">
    <citation type="journal article" date="2019" name="Nat. Med.">
        <title>A library of human gut bacterial isolates paired with longitudinal multiomics data enables mechanistic microbiome research.</title>
        <authorList>
            <person name="Poyet M."/>
            <person name="Groussin M."/>
            <person name="Gibbons S.M."/>
            <person name="Avila-Pacheco J."/>
            <person name="Jiang X."/>
            <person name="Kearney S.M."/>
            <person name="Perrotta A.R."/>
            <person name="Berdy B."/>
            <person name="Zhao S."/>
            <person name="Lieberman T.D."/>
            <person name="Swanson P.K."/>
            <person name="Smith M."/>
            <person name="Roesemann S."/>
            <person name="Alexander J.E."/>
            <person name="Rich S.A."/>
            <person name="Livny J."/>
            <person name="Vlamakis H."/>
            <person name="Clish C."/>
            <person name="Bullock K."/>
            <person name="Deik A."/>
            <person name="Scott J."/>
            <person name="Pierce K.A."/>
            <person name="Xavier R.J."/>
            <person name="Alm E.J."/>
        </authorList>
    </citation>
    <scope>NUCLEOTIDE SEQUENCE [LARGE SCALE GENOMIC DNA]</scope>
    <source>
        <strain evidence="4 7">BIOML-A2</strain>
    </source>
</reference>
<dbReference type="SUPFAM" id="SSF52540">
    <property type="entry name" value="P-loop containing nucleoside triphosphate hydrolases"/>
    <property type="match status" value="1"/>
</dbReference>
<dbReference type="Gene3D" id="3.40.50.300">
    <property type="entry name" value="P-loop containing nucleotide triphosphate hydrolases"/>
    <property type="match status" value="1"/>
</dbReference>
<dbReference type="FunFam" id="1.20.272.10:FF:000001">
    <property type="entry name" value="Putative AAA family ATPase"/>
    <property type="match status" value="1"/>
</dbReference>
<dbReference type="CDD" id="cd18139">
    <property type="entry name" value="HLD_clamp_RarA"/>
    <property type="match status" value="1"/>
</dbReference>
<dbReference type="Proteomes" id="UP000184089">
    <property type="component" value="Unassembled WGS sequence"/>
</dbReference>
<dbReference type="EMBL" id="WWVX01000007">
    <property type="protein sequence ID" value="MZL70214.1"/>
    <property type="molecule type" value="Genomic_DNA"/>
</dbReference>
<accession>A0AAQ1MAX7</accession>
<evidence type="ECO:0000256" key="1">
    <source>
        <dbReference type="ARBA" id="ARBA00022741"/>
    </source>
</evidence>
<sequence>MPLADRIRPQTLDEVVGQQHLLAPGSVFRNIADSGQIPNMIFYGPSGVGKTTVARIVAKQAGKELHRLNGTTASTADIKQIIAELDTFSGAGGILLYLDEIQYLNKKQQQTLLEFLEDGSITLIASTTENPYFYVYNAILSRSTIFEFRPVEPQEVKRAVLRAFEKMAGEMGYPIHCPDEVADYIAQSCGGDVRKSLNAVELCCNGTGFDEGGEEKTITLERAMQVAQRSAMRYDRDGDAHYDVMSALQKSIRGSDPDAAVHYLARLLAAGDLPSACRRLLVIASEDVGLAYPQCVAIVKACVDSALQLGLPEGRIPLAQAAILMATAPKSNSANLAIAAAMADVEAGRYSDVPASIKDAHYGGAAKMGRGLSYRLPHDYPDHYVAQQYLPDSLRGRVYYQYGPNKTEQAAKAYWDGIKARHKEGEK</sequence>
<dbReference type="Gene3D" id="1.10.8.60">
    <property type="match status" value="1"/>
</dbReference>
<dbReference type="InterPro" id="IPR021886">
    <property type="entry name" value="MgsA_C"/>
</dbReference>
<dbReference type="SMART" id="SM00382">
    <property type="entry name" value="AAA"/>
    <property type="match status" value="1"/>
</dbReference>
<comment type="caution">
    <text evidence="5">The sequence shown here is derived from an EMBL/GenBank/DDBJ whole genome shotgun (WGS) entry which is preliminary data.</text>
</comment>
<dbReference type="CDD" id="cd00009">
    <property type="entry name" value="AAA"/>
    <property type="match status" value="1"/>
</dbReference>
<dbReference type="RefSeq" id="WP_021658854.1">
    <property type="nucleotide sequence ID" value="NZ_FQVY01000001.1"/>
</dbReference>
<name>A0AAQ1MAX7_9FIRM</name>
<dbReference type="Pfam" id="PF12002">
    <property type="entry name" value="MgsA_C"/>
    <property type="match status" value="1"/>
</dbReference>
<dbReference type="InterPro" id="IPR008921">
    <property type="entry name" value="DNA_pol3_clamp-load_cplx_C"/>
</dbReference>
<organism evidence="5 6">
    <name type="scientific">Bittarella massiliensis</name>
    <name type="common">ex Durand et al. 2017</name>
    <dbReference type="NCBI Taxonomy" id="1720313"/>
    <lineage>
        <taxon>Bacteria</taxon>
        <taxon>Bacillati</taxon>
        <taxon>Bacillota</taxon>
        <taxon>Clostridia</taxon>
        <taxon>Eubacteriales</taxon>
        <taxon>Oscillospiraceae</taxon>
        <taxon>Bittarella (ex Durand et al. 2017)</taxon>
    </lineage>
</organism>
<evidence type="ECO:0000313" key="5">
    <source>
        <dbReference type="EMBL" id="SHF62963.1"/>
    </source>
</evidence>
<dbReference type="Gene3D" id="1.20.272.10">
    <property type="match status" value="1"/>
</dbReference>
<reference evidence="5" key="2">
    <citation type="submission" date="2016-11" db="EMBL/GenBank/DDBJ databases">
        <authorList>
            <person name="Varghese N."/>
            <person name="Submissions S."/>
        </authorList>
    </citation>
    <scope>NUCLEOTIDE SEQUENCE</scope>
    <source>
        <strain evidence="5">DSM 4029</strain>
    </source>
</reference>
<dbReference type="PANTHER" id="PTHR13779">
    <property type="entry name" value="WERNER HELICASE-INTERACTING PROTEIN 1 FAMILY MEMBER"/>
    <property type="match status" value="1"/>
</dbReference>
<proteinExistence type="predicted"/>
<reference evidence="6" key="1">
    <citation type="submission" date="2016-11" db="EMBL/GenBank/DDBJ databases">
        <authorList>
            <person name="Jaros S."/>
            <person name="Januszkiewicz K."/>
            <person name="Wedrychowicz H."/>
        </authorList>
    </citation>
    <scope>NUCLEOTIDE SEQUENCE [LARGE SCALE GENOMIC DNA]</scope>
    <source>
        <strain evidence="6">DSM 4029</strain>
    </source>
</reference>
<protein>
    <submittedName>
        <fullName evidence="4 5">ATPase</fullName>
    </submittedName>
</protein>
<dbReference type="InterPro" id="IPR032423">
    <property type="entry name" value="AAA_assoc_2"/>
</dbReference>
<keyword evidence="2" id="KW-0067">ATP-binding</keyword>
<dbReference type="Gene3D" id="1.10.3710.10">
    <property type="entry name" value="DNA polymerase III clamp loader subunits, C-terminal domain"/>
    <property type="match status" value="1"/>
</dbReference>
<dbReference type="GO" id="GO:0006261">
    <property type="term" value="P:DNA-templated DNA replication"/>
    <property type="evidence" value="ECO:0007669"/>
    <property type="project" value="TreeGrafter"/>
</dbReference>
<dbReference type="InterPro" id="IPR051314">
    <property type="entry name" value="AAA_ATPase_RarA/MGS1/WRNIP1"/>
</dbReference>
<evidence type="ECO:0000313" key="7">
    <source>
        <dbReference type="Proteomes" id="UP000474718"/>
    </source>
</evidence>
<evidence type="ECO:0000313" key="6">
    <source>
        <dbReference type="Proteomes" id="UP000184089"/>
    </source>
</evidence>
<dbReference type="GO" id="GO:0006310">
    <property type="term" value="P:DNA recombination"/>
    <property type="evidence" value="ECO:0007669"/>
    <property type="project" value="InterPro"/>
</dbReference>
<feature type="domain" description="AAA+ ATPase" evidence="3">
    <location>
        <begin position="36"/>
        <end position="152"/>
    </location>
</feature>
<dbReference type="PANTHER" id="PTHR13779:SF7">
    <property type="entry name" value="ATPASE WRNIP1"/>
    <property type="match status" value="1"/>
</dbReference>
<dbReference type="GO" id="GO:0000731">
    <property type="term" value="P:DNA synthesis involved in DNA repair"/>
    <property type="evidence" value="ECO:0007669"/>
    <property type="project" value="TreeGrafter"/>
</dbReference>
<dbReference type="GO" id="GO:0003677">
    <property type="term" value="F:DNA binding"/>
    <property type="evidence" value="ECO:0007669"/>
    <property type="project" value="InterPro"/>
</dbReference>
<dbReference type="GO" id="GO:0017116">
    <property type="term" value="F:single-stranded DNA helicase activity"/>
    <property type="evidence" value="ECO:0007669"/>
    <property type="project" value="TreeGrafter"/>
</dbReference>
<dbReference type="Pfam" id="PF16193">
    <property type="entry name" value="AAA_assoc_2"/>
    <property type="match status" value="1"/>
</dbReference>
<dbReference type="InterPro" id="IPR008824">
    <property type="entry name" value="RuvB-like_N"/>
</dbReference>
<dbReference type="SUPFAM" id="SSF48019">
    <property type="entry name" value="post-AAA+ oligomerization domain-like"/>
    <property type="match status" value="1"/>
</dbReference>
<evidence type="ECO:0000256" key="2">
    <source>
        <dbReference type="ARBA" id="ARBA00022840"/>
    </source>
</evidence>
<dbReference type="GO" id="GO:0009378">
    <property type="term" value="F:four-way junction helicase activity"/>
    <property type="evidence" value="ECO:0007669"/>
    <property type="project" value="InterPro"/>
</dbReference>